<comment type="caution">
    <text evidence="1">The sequence shown here is derived from an EMBL/GenBank/DDBJ whole genome shotgun (WGS) entry which is preliminary data.</text>
</comment>
<dbReference type="RefSeq" id="WP_184515332.1">
    <property type="nucleotide sequence ID" value="NZ_JACIJD010000005.1"/>
</dbReference>
<reference evidence="1 2" key="1">
    <citation type="submission" date="2020-08" db="EMBL/GenBank/DDBJ databases">
        <title>Genomic Encyclopedia of Type Strains, Phase IV (KMG-IV): sequencing the most valuable type-strain genomes for metagenomic binning, comparative biology and taxonomic classification.</title>
        <authorList>
            <person name="Goeker M."/>
        </authorList>
    </citation>
    <scope>NUCLEOTIDE SEQUENCE [LARGE SCALE GENOMIC DNA]</scope>
    <source>
        <strain evidence="1 2">DSM 25622</strain>
    </source>
</reference>
<evidence type="ECO:0000313" key="2">
    <source>
        <dbReference type="Proteomes" id="UP000580654"/>
    </source>
</evidence>
<protein>
    <submittedName>
        <fullName evidence="1">Uncharacterized protein</fullName>
    </submittedName>
</protein>
<sequence length="360" mass="40458">MSQIGFRFQGGIASRGQLSFYEAGRYRYAAARLLYTAEHFRKTGEVLERLSVYVEADFRVTAPIDGSFLENVWLYAAPAIADAKQIQSFLKIPFDKLFPYIWSKLIPSTSGSQQLAKIAETQADAIQQMAKASQERERTAQVQATQETERLRIIATLLRADTGGTRDNRAEAEEISEILAKRANSPARILTDDGTGDFIADELKAENNRNNLLEEVQEEMNRVDPEGEDRIVEKMRKLVPDLAQPLKRSATKMSLEVTEKAIPIAILNSKRVAQISHTAKDEHPIRLNGNMIKLDKETGYGRFRPTGARTPLSFTIPREIFNLQRASFIGAFTSREISVEALPYRDGIGNITKLILLRVL</sequence>
<organism evidence="1 2">
    <name type="scientific">Muricoccus pecuniae</name>
    <dbReference type="NCBI Taxonomy" id="693023"/>
    <lineage>
        <taxon>Bacteria</taxon>
        <taxon>Pseudomonadati</taxon>
        <taxon>Pseudomonadota</taxon>
        <taxon>Alphaproteobacteria</taxon>
        <taxon>Acetobacterales</taxon>
        <taxon>Roseomonadaceae</taxon>
        <taxon>Muricoccus</taxon>
    </lineage>
</organism>
<dbReference type="Proteomes" id="UP000580654">
    <property type="component" value="Unassembled WGS sequence"/>
</dbReference>
<dbReference type="EMBL" id="JACIJD010000005">
    <property type="protein sequence ID" value="MBB5693339.1"/>
    <property type="molecule type" value="Genomic_DNA"/>
</dbReference>
<proteinExistence type="predicted"/>
<keyword evidence="2" id="KW-1185">Reference proteome</keyword>
<name>A0A840Y3I6_9PROT</name>
<accession>A0A840Y3I6</accession>
<evidence type="ECO:0000313" key="1">
    <source>
        <dbReference type="EMBL" id="MBB5693339.1"/>
    </source>
</evidence>
<dbReference type="AlphaFoldDB" id="A0A840Y3I6"/>
<gene>
    <name evidence="1" type="ORF">FHS87_001368</name>
</gene>